<keyword evidence="4" id="KW-1185">Reference proteome</keyword>
<gene>
    <name evidence="3" type="ORF">NE237_008875</name>
</gene>
<reference evidence="3" key="1">
    <citation type="journal article" date="2023" name="Plant J.">
        <title>The genome of the king protea, Protea cynaroides.</title>
        <authorList>
            <person name="Chang J."/>
            <person name="Duong T.A."/>
            <person name="Schoeman C."/>
            <person name="Ma X."/>
            <person name="Roodt D."/>
            <person name="Barker N."/>
            <person name="Li Z."/>
            <person name="Van de Peer Y."/>
            <person name="Mizrachi E."/>
        </authorList>
    </citation>
    <scope>NUCLEOTIDE SEQUENCE</scope>
    <source>
        <tissue evidence="3">Young leaves</tissue>
    </source>
</reference>
<evidence type="ECO:0000256" key="1">
    <source>
        <dbReference type="SAM" id="MobiDB-lite"/>
    </source>
</evidence>
<comment type="caution">
    <text evidence="3">The sequence shown here is derived from an EMBL/GenBank/DDBJ whole genome shotgun (WGS) entry which is preliminary data.</text>
</comment>
<protein>
    <recommendedName>
        <fullName evidence="5">Secreted protein</fullName>
    </recommendedName>
</protein>
<name>A0A9Q0KWN2_9MAGN</name>
<sequence>MAAAQKGRKKGFFWFLLTLLNKGPYKAHRTAQLSVAETHTARRSQAKDFLATKDVSTTIASKTEETILSKTGTSRQKLSTSIAVEFMYLPKIQKQRERKKQNKHKIAKSVVLES</sequence>
<feature type="compositionally biased region" description="Basic residues" evidence="1">
    <location>
        <begin position="96"/>
        <end position="107"/>
    </location>
</feature>
<feature type="chain" id="PRO_5040157300" description="Secreted protein" evidence="2">
    <location>
        <begin position="28"/>
        <end position="114"/>
    </location>
</feature>
<dbReference type="AlphaFoldDB" id="A0A9Q0KWN2"/>
<dbReference type="EMBL" id="JAMYWD010000002">
    <property type="protein sequence ID" value="KAJ4978095.1"/>
    <property type="molecule type" value="Genomic_DNA"/>
</dbReference>
<dbReference type="Proteomes" id="UP001141806">
    <property type="component" value="Unassembled WGS sequence"/>
</dbReference>
<evidence type="ECO:0008006" key="5">
    <source>
        <dbReference type="Google" id="ProtNLM"/>
    </source>
</evidence>
<feature type="signal peptide" evidence="2">
    <location>
        <begin position="1"/>
        <end position="27"/>
    </location>
</feature>
<evidence type="ECO:0000256" key="2">
    <source>
        <dbReference type="SAM" id="SignalP"/>
    </source>
</evidence>
<keyword evidence="2" id="KW-0732">Signal</keyword>
<evidence type="ECO:0000313" key="3">
    <source>
        <dbReference type="EMBL" id="KAJ4978095.1"/>
    </source>
</evidence>
<proteinExistence type="predicted"/>
<feature type="region of interest" description="Disordered" evidence="1">
    <location>
        <begin position="94"/>
        <end position="114"/>
    </location>
</feature>
<evidence type="ECO:0000313" key="4">
    <source>
        <dbReference type="Proteomes" id="UP001141806"/>
    </source>
</evidence>
<accession>A0A9Q0KWN2</accession>
<organism evidence="3 4">
    <name type="scientific">Protea cynaroides</name>
    <dbReference type="NCBI Taxonomy" id="273540"/>
    <lineage>
        <taxon>Eukaryota</taxon>
        <taxon>Viridiplantae</taxon>
        <taxon>Streptophyta</taxon>
        <taxon>Embryophyta</taxon>
        <taxon>Tracheophyta</taxon>
        <taxon>Spermatophyta</taxon>
        <taxon>Magnoliopsida</taxon>
        <taxon>Proteales</taxon>
        <taxon>Proteaceae</taxon>
        <taxon>Protea</taxon>
    </lineage>
</organism>